<evidence type="ECO:0000313" key="2">
    <source>
        <dbReference type="Proteomes" id="UP001203607"/>
    </source>
</evidence>
<dbReference type="RefSeq" id="WP_249656598.1">
    <property type="nucleotide sequence ID" value="NZ_JAMFMA010000001.1"/>
</dbReference>
<comment type="caution">
    <text evidence="1">The sequence shown here is derived from an EMBL/GenBank/DDBJ whole genome shotgun (WGS) entry which is preliminary data.</text>
</comment>
<protein>
    <submittedName>
        <fullName evidence="1">Glycosyltransferase family 4 protein</fullName>
    </submittedName>
</protein>
<dbReference type="Gene3D" id="3.40.50.2000">
    <property type="entry name" value="Glycogen Phosphorylase B"/>
    <property type="match status" value="1"/>
</dbReference>
<keyword evidence="2" id="KW-1185">Reference proteome</keyword>
<sequence length="403" mass="46236">MNILIIGHVWPEPSTTAAGKRMLQLVDAFLDFGYKITFGSTSSKTEFSYNFLSKGVDCVELQLNNSSFDEFLMELHPEIVVFDRFMTEEQFGWRVSDILPNTLRILNTEDLHSLRKSREEKNLGGWKQHPMTLRELASIFRSDLTLMISMVEVELLVKEAAVPESLLMHLPFMLDIPTEDEIKKWPSYKDRTDFVCIGNGKHAPNIHAIKTLKQEIWPLIRNEIPDAKLKIIGAYLPQQVLEMHKPKEGFEIMGWILNLDQVLQNARLLLAPIEFGAGIKGKLTDAMCNGTPNITTAIGAEGMYDDMPWSGAISHNWEEFVHNAVRLYQNEMVWKEAQANGFNIVSRVYSKDKHRTALKERIKELHTSLTTFRNDNIIGRMLLQQGLAATKYMGKWIEEKNRN</sequence>
<dbReference type="Proteomes" id="UP001203607">
    <property type="component" value="Unassembled WGS sequence"/>
</dbReference>
<reference evidence="1 2" key="1">
    <citation type="submission" date="2022-05" db="EMBL/GenBank/DDBJ databases">
        <authorList>
            <person name="Park J.-S."/>
        </authorList>
    </citation>
    <scope>NUCLEOTIDE SEQUENCE [LARGE SCALE GENOMIC DNA]</scope>
    <source>
        <strain evidence="1 2">2012CJ35-5</strain>
    </source>
</reference>
<gene>
    <name evidence="1" type="ORF">M3P19_05330</name>
</gene>
<dbReference type="SUPFAM" id="SSF53756">
    <property type="entry name" value="UDP-Glycosyltransferase/glycogen phosphorylase"/>
    <property type="match status" value="1"/>
</dbReference>
<evidence type="ECO:0000313" key="1">
    <source>
        <dbReference type="EMBL" id="MCL6273421.1"/>
    </source>
</evidence>
<dbReference type="EMBL" id="JAMFMA010000001">
    <property type="protein sequence ID" value="MCL6273421.1"/>
    <property type="molecule type" value="Genomic_DNA"/>
</dbReference>
<accession>A0ABT0PQ56</accession>
<dbReference type="Pfam" id="PF13692">
    <property type="entry name" value="Glyco_trans_1_4"/>
    <property type="match status" value="1"/>
</dbReference>
<name>A0ABT0PQ56_9FLAO</name>
<proteinExistence type="predicted"/>
<organism evidence="1 2">
    <name type="scientific">Flagellimonas spongiicola</name>
    <dbReference type="NCBI Taxonomy" id="2942208"/>
    <lineage>
        <taxon>Bacteria</taxon>
        <taxon>Pseudomonadati</taxon>
        <taxon>Bacteroidota</taxon>
        <taxon>Flavobacteriia</taxon>
        <taxon>Flavobacteriales</taxon>
        <taxon>Flavobacteriaceae</taxon>
        <taxon>Flagellimonas</taxon>
    </lineage>
</organism>